<comment type="caution">
    <text evidence="1">The sequence shown here is derived from an EMBL/GenBank/DDBJ whole genome shotgun (WGS) entry which is preliminary data.</text>
</comment>
<dbReference type="Gene3D" id="3.40.50.2300">
    <property type="match status" value="1"/>
</dbReference>
<gene>
    <name evidence="1" type="ORF">P775_14700</name>
</gene>
<sequence>MVIQVDDHDAQRPFLSEFLSGLFQLASAHGWMLTIAAAHGPKATLDTFQRLIRDR</sequence>
<proteinExistence type="predicted"/>
<protein>
    <submittedName>
        <fullName evidence="1">Uncharacterized protein</fullName>
    </submittedName>
</protein>
<reference evidence="1 2" key="1">
    <citation type="submission" date="2013-09" db="EMBL/GenBank/DDBJ databases">
        <title>Genome sequencing of Phaeobacter antarcticus sp. nov. SM1211.</title>
        <authorList>
            <person name="Zhang X.-Y."/>
            <person name="Liu C."/>
            <person name="Chen X.-L."/>
            <person name="Xie B.-B."/>
            <person name="Qin Q.-L."/>
            <person name="Rong J.-C."/>
            <person name="Zhang Y.-Z."/>
        </authorList>
    </citation>
    <scope>NUCLEOTIDE SEQUENCE [LARGE SCALE GENOMIC DNA]</scope>
    <source>
        <strain evidence="1 2">SM1211</strain>
    </source>
</reference>
<evidence type="ECO:0000313" key="1">
    <source>
        <dbReference type="EMBL" id="PIL19388.1"/>
    </source>
</evidence>
<keyword evidence="2" id="KW-1185">Reference proteome</keyword>
<evidence type="ECO:0000313" key="2">
    <source>
        <dbReference type="Proteomes" id="UP000231259"/>
    </source>
</evidence>
<dbReference type="EMBL" id="AWWI01000100">
    <property type="protein sequence ID" value="PIL19388.1"/>
    <property type="molecule type" value="Genomic_DNA"/>
</dbReference>
<accession>A0A2G8RE60</accession>
<name>A0A2G8RE60_9RHOB</name>
<dbReference type="Proteomes" id="UP000231259">
    <property type="component" value="Unassembled WGS sequence"/>
</dbReference>
<dbReference type="AlphaFoldDB" id="A0A2G8RE60"/>
<organism evidence="1 2">
    <name type="scientific">Puniceibacterium antarcticum</name>
    <dbReference type="NCBI Taxonomy" id="1206336"/>
    <lineage>
        <taxon>Bacteria</taxon>
        <taxon>Pseudomonadati</taxon>
        <taxon>Pseudomonadota</taxon>
        <taxon>Alphaproteobacteria</taxon>
        <taxon>Rhodobacterales</taxon>
        <taxon>Paracoccaceae</taxon>
        <taxon>Puniceibacterium</taxon>
    </lineage>
</organism>